<dbReference type="Proteomes" id="UP001597108">
    <property type="component" value="Unassembled WGS sequence"/>
</dbReference>
<dbReference type="InterPro" id="IPR055354">
    <property type="entry name" value="DUF7507"/>
</dbReference>
<dbReference type="Gene3D" id="2.60.40.1170">
    <property type="entry name" value="Mu homology domain, subdomain B"/>
    <property type="match status" value="1"/>
</dbReference>
<feature type="domain" description="DUF11" evidence="1">
    <location>
        <begin position="446"/>
        <end position="542"/>
    </location>
</feature>
<dbReference type="InterPro" id="IPR001434">
    <property type="entry name" value="OmcB-like_DUF11"/>
</dbReference>
<organism evidence="3 4">
    <name type="scientific">Tropicimonas aquimaris</name>
    <dbReference type="NCBI Taxonomy" id="914152"/>
    <lineage>
        <taxon>Bacteria</taxon>
        <taxon>Pseudomonadati</taxon>
        <taxon>Pseudomonadota</taxon>
        <taxon>Alphaproteobacteria</taxon>
        <taxon>Rhodobacterales</taxon>
        <taxon>Roseobacteraceae</taxon>
        <taxon>Tropicimonas</taxon>
    </lineage>
</organism>
<dbReference type="InterPro" id="IPR047589">
    <property type="entry name" value="DUF11_rpt"/>
</dbReference>
<evidence type="ECO:0000313" key="4">
    <source>
        <dbReference type="Proteomes" id="UP001597108"/>
    </source>
</evidence>
<name>A0ABW3IVK1_9RHOB</name>
<reference evidence="4" key="1">
    <citation type="journal article" date="2019" name="Int. J. Syst. Evol. Microbiol.">
        <title>The Global Catalogue of Microorganisms (GCM) 10K type strain sequencing project: providing services to taxonomists for standard genome sequencing and annotation.</title>
        <authorList>
            <consortium name="The Broad Institute Genomics Platform"/>
            <consortium name="The Broad Institute Genome Sequencing Center for Infectious Disease"/>
            <person name="Wu L."/>
            <person name="Ma J."/>
        </authorList>
    </citation>
    <scope>NUCLEOTIDE SEQUENCE [LARGE SCALE GENOMIC DNA]</scope>
    <source>
        <strain evidence="4">CCUG 60524</strain>
    </source>
</reference>
<dbReference type="EMBL" id="JBHTJT010000048">
    <property type="protein sequence ID" value="MFD0981820.1"/>
    <property type="molecule type" value="Genomic_DNA"/>
</dbReference>
<dbReference type="Pfam" id="PF24346">
    <property type="entry name" value="DUF7507"/>
    <property type="match status" value="2"/>
</dbReference>
<protein>
    <submittedName>
        <fullName evidence="3">DUF11 domain-containing protein</fullName>
    </submittedName>
</protein>
<feature type="domain" description="DUF7507" evidence="2">
    <location>
        <begin position="554"/>
        <end position="671"/>
    </location>
</feature>
<keyword evidence="4" id="KW-1185">Reference proteome</keyword>
<feature type="non-terminal residue" evidence="3">
    <location>
        <position position="752"/>
    </location>
</feature>
<dbReference type="NCBIfam" id="TIGR01451">
    <property type="entry name" value="B_ant_repeat"/>
    <property type="match status" value="3"/>
</dbReference>
<dbReference type="Pfam" id="PF01345">
    <property type="entry name" value="DUF11"/>
    <property type="match status" value="1"/>
</dbReference>
<evidence type="ECO:0000259" key="2">
    <source>
        <dbReference type="Pfam" id="PF24346"/>
    </source>
</evidence>
<proteinExistence type="predicted"/>
<evidence type="ECO:0000259" key="1">
    <source>
        <dbReference type="Pfam" id="PF01345"/>
    </source>
</evidence>
<comment type="caution">
    <text evidence="3">The sequence shown here is derived from an EMBL/GenBank/DDBJ whole genome shotgun (WGS) entry which is preliminary data.</text>
</comment>
<dbReference type="PANTHER" id="PTHR34819">
    <property type="entry name" value="LARGE CYSTEINE-RICH PERIPLASMIC PROTEIN OMCB"/>
    <property type="match status" value="1"/>
</dbReference>
<dbReference type="RefSeq" id="WP_386077057.1">
    <property type="nucleotide sequence ID" value="NZ_JBHTJT010000048.1"/>
</dbReference>
<feature type="domain" description="DUF7507" evidence="2">
    <location>
        <begin position="683"/>
        <end position="751"/>
    </location>
</feature>
<accession>A0ABW3IVK1</accession>
<sequence length="752" mass="77966">MTVYNSIADIIASGIFSVTTDKDDYAPGSTATLTAWNVEEGGTVAFRVQHLDGANSDGSYILDAGVDGVYGTADDGYGPNPNGYESDHDPFYVTDGVWWIEDAGIDGIEDTDDDVIGGDLDKTVNGTIEANWYVREPDSLNELFLVTAKEIDLGADGAVGGGDDSLVGTEALATFTDAGGAYSLNFAAADPSIYIPSIPFPGLPGTDYITGGRGDGSALIPLADFNNGTSDVRVESLAPEDMALGQIVPFETKISVSGDTAPEDGVITFVIGWNTLTTNGGDFGYDARADDIGYGVIEAFIDTSDGAHFDPGGDAKVDSFTWSLINNEIVGIFTVSGLDSGDVVVLEPWLVLDDTIPAGIGGNVQSRLIDAATGSDQTINVANSGTIELVNGDSISTGNQTVPLLKPSDFFTADVDVSVVKTDSDGGTPITAGNDPDPTGDTLILRGEFTYTVKVSNAGPAVANTVVVTDTLDPNVTFVSATGGGVHSGGVVTWDIGALAPDEEQFFTVTVDINDGFVGGTLSNLVEVSTISDDINPANDSNIEETLVPAAIAAIDVTKTVTDVGGDGSMGVADLAGEIITYQISVDNTGDLPMTKSSVTDQVEAYAPTDAVYVSGDNSNIGVLDPDEIWIYSATYELTQADIDGNGDGNGRIDNLAQATFLDPFDNPVNDSDFAYVPVAQNASLELLKDGSYEDVGSDGLNVGDKLNYTFKVTNTGNVTVTGVTITEDSFDLPGPIAITPPADTDLDPTES</sequence>
<dbReference type="InterPro" id="IPR051172">
    <property type="entry name" value="Chlamydia_OmcB"/>
</dbReference>
<evidence type="ECO:0000313" key="3">
    <source>
        <dbReference type="EMBL" id="MFD0981820.1"/>
    </source>
</evidence>
<gene>
    <name evidence="3" type="ORF">ACFQ2S_19470</name>
</gene>